<keyword evidence="1" id="KW-1133">Transmembrane helix</keyword>
<reference evidence="2" key="2">
    <citation type="journal article" date="2021" name="PeerJ">
        <title>Extensive microbial diversity within the chicken gut microbiome revealed by metagenomics and culture.</title>
        <authorList>
            <person name="Gilroy R."/>
            <person name="Ravi A."/>
            <person name="Getino M."/>
            <person name="Pursley I."/>
            <person name="Horton D.L."/>
            <person name="Alikhan N.F."/>
            <person name="Baker D."/>
            <person name="Gharbi K."/>
            <person name="Hall N."/>
            <person name="Watson M."/>
            <person name="Adriaenssens E.M."/>
            <person name="Foster-Nyarko E."/>
            <person name="Jarju S."/>
            <person name="Secka A."/>
            <person name="Antonio M."/>
            <person name="Oren A."/>
            <person name="Chaudhuri R.R."/>
            <person name="La Ragione R."/>
            <person name="Hildebrand F."/>
            <person name="Pallen M.J."/>
        </authorList>
    </citation>
    <scope>NUCLEOTIDE SEQUENCE</scope>
    <source>
        <strain evidence="2">F6-4510</strain>
    </source>
</reference>
<feature type="transmembrane region" description="Helical" evidence="1">
    <location>
        <begin position="105"/>
        <end position="126"/>
    </location>
</feature>
<evidence type="ECO:0000313" key="2">
    <source>
        <dbReference type="EMBL" id="MBO8434070.1"/>
    </source>
</evidence>
<evidence type="ECO:0000256" key="1">
    <source>
        <dbReference type="SAM" id="Phobius"/>
    </source>
</evidence>
<comment type="caution">
    <text evidence="2">The sequence shown here is derived from an EMBL/GenBank/DDBJ whole genome shotgun (WGS) entry which is preliminary data.</text>
</comment>
<feature type="transmembrane region" description="Helical" evidence="1">
    <location>
        <begin position="221"/>
        <end position="239"/>
    </location>
</feature>
<feature type="transmembrane region" description="Helical" evidence="1">
    <location>
        <begin position="7"/>
        <end position="24"/>
    </location>
</feature>
<feature type="transmembrane region" description="Helical" evidence="1">
    <location>
        <begin position="30"/>
        <end position="49"/>
    </location>
</feature>
<sequence length="240" mass="27909">MDKRGIWLIPLLFTLPIFDIVFNYKNVNDINGLIVLICYFMILVSICSMKGIKIWNTKERTIYILPFLIIYMFVCALSYYIVINSSLNDFISSLKYINSIYTKNVLILSVLLVTSLVFALPIYNFIDKSIGKKSPLVIIQCRYFSTNLFFGTIFSRYYLEGIHNGVYHRFEITKRMYLILNKERSLELSVKSGILGGKYVFKNPCPELEHKALKRDRKVKICSTIFFILALCGGIYIFIL</sequence>
<keyword evidence="1" id="KW-0472">Membrane</keyword>
<name>A0A9D9DW74_9FIRM</name>
<dbReference type="Proteomes" id="UP000823611">
    <property type="component" value="Unassembled WGS sequence"/>
</dbReference>
<proteinExistence type="predicted"/>
<dbReference type="EMBL" id="JADIMX010000038">
    <property type="protein sequence ID" value="MBO8434070.1"/>
    <property type="molecule type" value="Genomic_DNA"/>
</dbReference>
<keyword evidence="1" id="KW-0812">Transmembrane</keyword>
<reference evidence="2" key="1">
    <citation type="submission" date="2020-10" db="EMBL/GenBank/DDBJ databases">
        <authorList>
            <person name="Gilroy R."/>
        </authorList>
    </citation>
    <scope>NUCLEOTIDE SEQUENCE</scope>
    <source>
        <strain evidence="2">F6-4510</strain>
    </source>
</reference>
<feature type="transmembrane region" description="Helical" evidence="1">
    <location>
        <begin position="61"/>
        <end position="82"/>
    </location>
</feature>
<organism evidence="2 3">
    <name type="scientific">Candidatus Fimicola merdigallinarum</name>
    <dbReference type="NCBI Taxonomy" id="2840819"/>
    <lineage>
        <taxon>Bacteria</taxon>
        <taxon>Bacillati</taxon>
        <taxon>Bacillota</taxon>
        <taxon>Clostridia</taxon>
        <taxon>Lachnospirales</taxon>
        <taxon>Lachnospiraceae</taxon>
        <taxon>Lachnospiraceae incertae sedis</taxon>
        <taxon>Candidatus Fimicola</taxon>
    </lineage>
</organism>
<gene>
    <name evidence="2" type="ORF">IAC55_01945</name>
</gene>
<dbReference type="AlphaFoldDB" id="A0A9D9DW74"/>
<evidence type="ECO:0000313" key="3">
    <source>
        <dbReference type="Proteomes" id="UP000823611"/>
    </source>
</evidence>
<accession>A0A9D9DW74</accession>
<protein>
    <submittedName>
        <fullName evidence="2">Uncharacterized protein</fullName>
    </submittedName>
</protein>